<dbReference type="EMBL" id="JAMSHJ010000007">
    <property type="protein sequence ID" value="KAI5391859.1"/>
    <property type="molecule type" value="Genomic_DNA"/>
</dbReference>
<dbReference type="InterPro" id="IPR044991">
    <property type="entry name" value="TET_plant"/>
</dbReference>
<comment type="caution">
    <text evidence="7">The sequence shown here is derived from an EMBL/GenBank/DDBJ whole genome shotgun (WGS) entry which is preliminary data.</text>
</comment>
<reference evidence="7 11" key="1">
    <citation type="journal article" date="2022" name="Nat. Genet.">
        <title>Improved pea reference genome and pan-genome highlight genomic features and evolutionary characteristics.</title>
        <authorList>
            <person name="Yang T."/>
            <person name="Liu R."/>
            <person name="Luo Y."/>
            <person name="Hu S."/>
            <person name="Wang D."/>
            <person name="Wang C."/>
            <person name="Pandey M.K."/>
            <person name="Ge S."/>
            <person name="Xu Q."/>
            <person name="Li N."/>
            <person name="Li G."/>
            <person name="Huang Y."/>
            <person name="Saxena R.K."/>
            <person name="Ji Y."/>
            <person name="Li M."/>
            <person name="Yan X."/>
            <person name="He Y."/>
            <person name="Liu Y."/>
            <person name="Wang X."/>
            <person name="Xiang C."/>
            <person name="Varshney R.K."/>
            <person name="Ding H."/>
            <person name="Gao S."/>
            <person name="Zong X."/>
        </authorList>
    </citation>
    <scope>NUCLEOTIDE SEQUENCE [LARGE SCALE GENOMIC DNA]</scope>
    <source>
        <strain evidence="7 11">cv. Zhongwan 6</strain>
    </source>
</reference>
<keyword evidence="4" id="KW-1133">Transmembrane helix</keyword>
<sequence>MKYWFRLAEQHNLQHDSSSSMSIIKSYSKKIRWDLLALAQWSSTCIMLQQTYKKPSLNNQHSIVGTNGSLTYRLNLDGFPAIAWAVTYFAEIEDLSPIESSCCRPPSECGYPAVNASYYDLSFHPVSPNHDCKRYKKILELSNAIVVILARPAWRNT</sequence>
<evidence type="ECO:0000313" key="10">
    <source>
        <dbReference type="EMBL" id="KAI5437138.1"/>
    </source>
</evidence>
<evidence type="ECO:0000313" key="6">
    <source>
        <dbReference type="EMBL" id="KAI5391438.1"/>
    </source>
</evidence>
<dbReference type="Gramene" id="Psat07G0630200-T1">
    <property type="protein sequence ID" value="KAI5391438.1"/>
    <property type="gene ID" value="KIW84_076302"/>
</dbReference>
<name>A0A9D4VWE3_PEA</name>
<evidence type="ECO:0000256" key="5">
    <source>
        <dbReference type="ARBA" id="ARBA00023136"/>
    </source>
</evidence>
<evidence type="ECO:0000256" key="4">
    <source>
        <dbReference type="ARBA" id="ARBA00022989"/>
    </source>
</evidence>
<evidence type="ECO:0000256" key="3">
    <source>
        <dbReference type="ARBA" id="ARBA00022692"/>
    </source>
</evidence>
<dbReference type="PANTHER" id="PTHR32191">
    <property type="entry name" value="TETRASPANIN-8-RELATED"/>
    <property type="match status" value="1"/>
</dbReference>
<keyword evidence="3" id="KW-0812">Transmembrane</keyword>
<evidence type="ECO:0000313" key="11">
    <source>
        <dbReference type="Proteomes" id="UP001058974"/>
    </source>
</evidence>
<evidence type="ECO:0000313" key="9">
    <source>
        <dbReference type="EMBL" id="KAI5391859.1"/>
    </source>
</evidence>
<dbReference type="Gramene" id="Psat07G0659500-T1">
    <property type="protein sequence ID" value="KAI5391857.1"/>
    <property type="gene ID" value="KIW84_076595"/>
</dbReference>
<dbReference type="Gramene" id="Psat07G0630400-T1">
    <property type="protein sequence ID" value="KAI5391440.1"/>
    <property type="gene ID" value="KIW84_076304"/>
</dbReference>
<dbReference type="AlphaFoldDB" id="A0A9D4VWE3"/>
<dbReference type="Gramene" id="Psat07G0659700-T1">
    <property type="protein sequence ID" value="KAI5391859.1"/>
    <property type="gene ID" value="KIW84_076597"/>
</dbReference>
<accession>A0A9D4VWE3</accession>
<dbReference type="EMBL" id="JAMSHJ010000007">
    <property type="protein sequence ID" value="KAI5391857.1"/>
    <property type="molecule type" value="Genomic_DNA"/>
</dbReference>
<evidence type="ECO:0000313" key="7">
    <source>
        <dbReference type="EMBL" id="KAI5391440.1"/>
    </source>
</evidence>
<gene>
    <name evidence="10" type="ORF">KIW84_023312</name>
    <name evidence="6" type="ORF">KIW84_076302</name>
    <name evidence="7" type="ORF">KIW84_076304</name>
    <name evidence="8" type="ORF">KIW84_076595</name>
    <name evidence="9" type="ORF">KIW84_076597</name>
</gene>
<evidence type="ECO:0000256" key="1">
    <source>
        <dbReference type="ARBA" id="ARBA00004370"/>
    </source>
</evidence>
<comment type="similarity">
    <text evidence="2">Belongs to the tetraspanin (TM4SF) family.</text>
</comment>
<dbReference type="EMBL" id="JAMSHJ010000007">
    <property type="protein sequence ID" value="KAI5391440.1"/>
    <property type="molecule type" value="Genomic_DNA"/>
</dbReference>
<keyword evidence="5" id="KW-0472">Membrane</keyword>
<dbReference type="GO" id="GO:0016020">
    <property type="term" value="C:membrane"/>
    <property type="evidence" value="ECO:0007669"/>
    <property type="project" value="UniProtKB-SubCell"/>
</dbReference>
<proteinExistence type="inferred from homology"/>
<dbReference type="Gramene" id="Psat02G0331200-T1">
    <property type="protein sequence ID" value="KAI5437138.1"/>
    <property type="gene ID" value="KIW84_023312"/>
</dbReference>
<keyword evidence="11" id="KW-1185">Reference proteome</keyword>
<comment type="subcellular location">
    <subcellularLocation>
        <location evidence="1">Membrane</location>
    </subcellularLocation>
</comment>
<dbReference type="EMBL" id="JAMSHJ010000002">
    <property type="protein sequence ID" value="KAI5437138.1"/>
    <property type="molecule type" value="Genomic_DNA"/>
</dbReference>
<dbReference type="Proteomes" id="UP001058974">
    <property type="component" value="Chromosome 2"/>
</dbReference>
<dbReference type="Proteomes" id="UP001058974">
    <property type="component" value="Chromosome 7"/>
</dbReference>
<evidence type="ECO:0000313" key="8">
    <source>
        <dbReference type="EMBL" id="KAI5391857.1"/>
    </source>
</evidence>
<dbReference type="EMBL" id="JAMSHJ010000007">
    <property type="protein sequence ID" value="KAI5391438.1"/>
    <property type="molecule type" value="Genomic_DNA"/>
</dbReference>
<dbReference type="GO" id="GO:0009734">
    <property type="term" value="P:auxin-activated signaling pathway"/>
    <property type="evidence" value="ECO:0007669"/>
    <property type="project" value="InterPro"/>
</dbReference>
<protein>
    <submittedName>
        <fullName evidence="7">Uncharacterized protein</fullName>
    </submittedName>
</protein>
<organism evidence="7 11">
    <name type="scientific">Pisum sativum</name>
    <name type="common">Garden pea</name>
    <name type="synonym">Lathyrus oleraceus</name>
    <dbReference type="NCBI Taxonomy" id="3888"/>
    <lineage>
        <taxon>Eukaryota</taxon>
        <taxon>Viridiplantae</taxon>
        <taxon>Streptophyta</taxon>
        <taxon>Embryophyta</taxon>
        <taxon>Tracheophyta</taxon>
        <taxon>Spermatophyta</taxon>
        <taxon>Magnoliopsida</taxon>
        <taxon>eudicotyledons</taxon>
        <taxon>Gunneridae</taxon>
        <taxon>Pentapetalae</taxon>
        <taxon>rosids</taxon>
        <taxon>fabids</taxon>
        <taxon>Fabales</taxon>
        <taxon>Fabaceae</taxon>
        <taxon>Papilionoideae</taxon>
        <taxon>50 kb inversion clade</taxon>
        <taxon>NPAAA clade</taxon>
        <taxon>Hologalegina</taxon>
        <taxon>IRL clade</taxon>
        <taxon>Fabeae</taxon>
        <taxon>Lathyrus</taxon>
    </lineage>
</organism>
<evidence type="ECO:0000256" key="2">
    <source>
        <dbReference type="ARBA" id="ARBA00006840"/>
    </source>
</evidence>